<dbReference type="EC" id="2.3.2.16" evidence="8"/>
<comment type="caution">
    <text evidence="13">The sequence shown here is derived from an EMBL/GenBank/DDBJ whole genome shotgun (WGS) entry which is preliminary data.</text>
</comment>
<dbReference type="RefSeq" id="WP_301723201.1">
    <property type="nucleotide sequence ID" value="NZ_JAUJWV010000001.1"/>
</dbReference>
<dbReference type="Proteomes" id="UP001172055">
    <property type="component" value="Unassembled WGS sequence"/>
</dbReference>
<evidence type="ECO:0000256" key="6">
    <source>
        <dbReference type="ARBA" id="ARBA00023315"/>
    </source>
</evidence>
<organism evidence="13 14">
    <name type="scientific">Planococcus shixiaomingii</name>
    <dbReference type="NCBI Taxonomy" id="3058393"/>
    <lineage>
        <taxon>Bacteria</taxon>
        <taxon>Bacillati</taxon>
        <taxon>Bacillota</taxon>
        <taxon>Bacilli</taxon>
        <taxon>Bacillales</taxon>
        <taxon>Caryophanaceae</taxon>
        <taxon>Planococcus</taxon>
    </lineage>
</organism>
<dbReference type="PANTHER" id="PTHR36174:SF1">
    <property type="entry name" value="LIPID II:GLYCINE GLYCYLTRANSFERASE"/>
    <property type="match status" value="1"/>
</dbReference>
<dbReference type="EMBL" id="JAUJWV010000001">
    <property type="protein sequence ID" value="MDN7241611.1"/>
    <property type="molecule type" value="Genomic_DNA"/>
</dbReference>
<keyword evidence="6 13" id="KW-0012">Acyltransferase</keyword>
<name>A0ABT8N149_9BACL</name>
<dbReference type="InterPro" id="IPR038740">
    <property type="entry name" value="BioF2-like_GNAT_dom"/>
</dbReference>
<keyword evidence="14" id="KW-1185">Reference proteome</keyword>
<gene>
    <name evidence="13" type="ORF">QWY14_07390</name>
</gene>
<accession>A0ABT8N149</accession>
<comment type="subcellular location">
    <subcellularLocation>
        <location evidence="1">Cytoplasm</location>
    </subcellularLocation>
</comment>
<evidence type="ECO:0000256" key="5">
    <source>
        <dbReference type="ARBA" id="ARBA00022984"/>
    </source>
</evidence>
<dbReference type="PROSITE" id="PS51191">
    <property type="entry name" value="FEMABX"/>
    <property type="match status" value="1"/>
</dbReference>
<dbReference type="Pfam" id="PF13480">
    <property type="entry name" value="Acetyltransf_6"/>
    <property type="match status" value="1"/>
</dbReference>
<keyword evidence="4" id="KW-0133">Cell shape</keyword>
<evidence type="ECO:0000256" key="11">
    <source>
        <dbReference type="ARBA" id="ARBA00048654"/>
    </source>
</evidence>
<comment type="catalytic activity">
    <reaction evidence="11">
        <text>beta-D-GlcNAc-(1-&gt;4)-Mur2Ac(oyl-L-Ala-D-isoglutaminyl-L-Lys-D-Ala-D-Ala)-di-trans,octa-cis-undecaprenyl diphosphate + glycyl-tRNA(Gly) = beta-D-GlcNAc-(1-&gt;4)-Mur2Ac(oyl-L-Ala-D-isoglutaminyl-L-Lys-(N(6)-Gly)-D-Ala-D-Ala)-di-trans,octa-cis-undecaprenyl diphosphate + tRNA(Gly) + H(+)</text>
        <dbReference type="Rhea" id="RHEA:30435"/>
        <dbReference type="Rhea" id="RHEA-COMP:9664"/>
        <dbReference type="Rhea" id="RHEA-COMP:9683"/>
        <dbReference type="ChEBI" id="CHEBI:15378"/>
        <dbReference type="ChEBI" id="CHEBI:62233"/>
        <dbReference type="ChEBI" id="CHEBI:62234"/>
        <dbReference type="ChEBI" id="CHEBI:78442"/>
        <dbReference type="ChEBI" id="CHEBI:78522"/>
        <dbReference type="EC" id="2.3.2.16"/>
    </reaction>
</comment>
<dbReference type="PANTHER" id="PTHR36174">
    <property type="entry name" value="LIPID II:GLYCINE GLYCYLTRANSFERASE"/>
    <property type="match status" value="1"/>
</dbReference>
<evidence type="ECO:0000256" key="4">
    <source>
        <dbReference type="ARBA" id="ARBA00022960"/>
    </source>
</evidence>
<dbReference type="SUPFAM" id="SSF55729">
    <property type="entry name" value="Acyl-CoA N-acyltransferases (Nat)"/>
    <property type="match status" value="1"/>
</dbReference>
<evidence type="ECO:0000256" key="8">
    <source>
        <dbReference type="ARBA" id="ARBA00039074"/>
    </source>
</evidence>
<evidence type="ECO:0000313" key="13">
    <source>
        <dbReference type="EMBL" id="MDN7241611.1"/>
    </source>
</evidence>
<evidence type="ECO:0000256" key="3">
    <source>
        <dbReference type="ARBA" id="ARBA00022679"/>
    </source>
</evidence>
<feature type="domain" description="BioF2-like acetyltransferase" evidence="12">
    <location>
        <begin position="143"/>
        <end position="273"/>
    </location>
</feature>
<keyword evidence="3 13" id="KW-0808">Transferase</keyword>
<dbReference type="InterPro" id="IPR003447">
    <property type="entry name" value="FEMABX"/>
</dbReference>
<comment type="similarity">
    <text evidence="2">Belongs to the FemABX family.</text>
</comment>
<evidence type="ECO:0000256" key="9">
    <source>
        <dbReference type="ARBA" id="ARBA00040679"/>
    </source>
</evidence>
<evidence type="ECO:0000256" key="2">
    <source>
        <dbReference type="ARBA" id="ARBA00009943"/>
    </source>
</evidence>
<dbReference type="GO" id="GO:0016746">
    <property type="term" value="F:acyltransferase activity"/>
    <property type="evidence" value="ECO:0007669"/>
    <property type="project" value="UniProtKB-KW"/>
</dbReference>
<sequence>MTKIPDIYFLPDWGKSYESKDGGELKVFEFENDIGHVFYQFVLRPVPIENGTVTYFDTITPYGFNGPLILRCNPQKKEELVALFNEEFQKYCEKNNIVAEYIRFNPWLKNKKDFENIYNIQDNGSTVFIDLSVPDFFADEFSSNARKQVRRAWKNNVEIEYDFTGESIGEFHRLYNIMAKRNNISNYYLFTEEFLADSFQRLDGKQFIMSAKHEGKYVSAVLFVHHGDYLHYHLAANDPEYFHLAGNSLIMYEACRWGTENGKKELHLGGVTESLSRFKNGFTKRENLEFGIGTKVRNEEVYNVLVDYKKSKSEICNTNYFPLYRG</sequence>
<evidence type="ECO:0000256" key="1">
    <source>
        <dbReference type="ARBA" id="ARBA00004496"/>
    </source>
</evidence>
<keyword evidence="7" id="KW-0961">Cell wall biogenesis/degradation</keyword>
<dbReference type="Gene3D" id="3.40.630.30">
    <property type="match status" value="1"/>
</dbReference>
<proteinExistence type="inferred from homology"/>
<dbReference type="InterPro" id="IPR050644">
    <property type="entry name" value="PG_Glycine_Bridge_Synth"/>
</dbReference>
<evidence type="ECO:0000259" key="12">
    <source>
        <dbReference type="Pfam" id="PF13480"/>
    </source>
</evidence>
<evidence type="ECO:0000256" key="7">
    <source>
        <dbReference type="ARBA" id="ARBA00023316"/>
    </source>
</evidence>
<dbReference type="InterPro" id="IPR016181">
    <property type="entry name" value="Acyl_CoA_acyltransferase"/>
</dbReference>
<evidence type="ECO:0000256" key="10">
    <source>
        <dbReference type="ARBA" id="ARBA00042933"/>
    </source>
</evidence>
<reference evidence="13 14" key="1">
    <citation type="submission" date="2023-06" db="EMBL/GenBank/DDBJ databases">
        <title>Novel species in genus Planococcus.</title>
        <authorList>
            <person name="Ning S."/>
        </authorList>
    </citation>
    <scope>NUCLEOTIDE SEQUENCE [LARGE SCALE GENOMIC DNA]</scope>
    <source>
        <strain evidence="13 14">N028</strain>
    </source>
</reference>
<keyword evidence="5" id="KW-0573">Peptidoglycan synthesis</keyword>
<evidence type="ECO:0000313" key="14">
    <source>
        <dbReference type="Proteomes" id="UP001172055"/>
    </source>
</evidence>
<protein>
    <recommendedName>
        <fullName evidence="9">Lipid II:glycine glycyltransferase</fullName>
        <ecNumber evidence="8">2.3.2.16</ecNumber>
    </recommendedName>
    <alternativeName>
        <fullName evidence="10">Factor essential for expression of methicillin resistance X</fullName>
    </alternativeName>
</protein>